<feature type="binding site" evidence="17">
    <location>
        <position position="241"/>
    </location>
    <ligand>
        <name>Zn(2+)</name>
        <dbReference type="ChEBI" id="CHEBI:29105"/>
    </ligand>
</feature>
<organism evidence="20 21">
    <name type="scientific">Anaerotignum lactatifermentans</name>
    <dbReference type="NCBI Taxonomy" id="160404"/>
    <lineage>
        <taxon>Bacteria</taxon>
        <taxon>Bacillati</taxon>
        <taxon>Bacillota</taxon>
        <taxon>Clostridia</taxon>
        <taxon>Lachnospirales</taxon>
        <taxon>Anaerotignaceae</taxon>
        <taxon>Anaerotignum</taxon>
    </lineage>
</organism>
<dbReference type="InterPro" id="IPR056179">
    <property type="entry name" value="DHQS_C"/>
</dbReference>
<keyword evidence="10 17" id="KW-0479">Metal-binding</keyword>
<comment type="catalytic activity">
    <reaction evidence="1 17">
        <text>7-phospho-2-dehydro-3-deoxy-D-arabino-heptonate = 3-dehydroquinate + phosphate</text>
        <dbReference type="Rhea" id="RHEA:21968"/>
        <dbReference type="ChEBI" id="CHEBI:32364"/>
        <dbReference type="ChEBI" id="CHEBI:43474"/>
        <dbReference type="ChEBI" id="CHEBI:58394"/>
        <dbReference type="EC" id="4.2.3.4"/>
    </reaction>
</comment>
<dbReference type="Pfam" id="PF01761">
    <property type="entry name" value="DHQ_synthase"/>
    <property type="match status" value="1"/>
</dbReference>
<evidence type="ECO:0000256" key="13">
    <source>
        <dbReference type="ARBA" id="ARBA00023027"/>
    </source>
</evidence>
<dbReference type="PANTHER" id="PTHR43622:SF7">
    <property type="entry name" value="3-DEHYDROQUINATE SYNTHASE, CHLOROPLASTIC"/>
    <property type="match status" value="1"/>
</dbReference>
<sequence>MRKVTVNTSTSYNILIGGGLLKQAGEEIRKRIQPCKAAIITDSTVKELYETEVRGSLETAGFAVCTYVFPAGEASKRIGTLEGILEYLAGEEMTRQDIIVALGGGVVGDMAGFAAAVYQRGIRFVQIPTTFLAAIDSSVGGKTAIDLAAGKNLAGAFYQPHLVLCDTDTLQSLPEEVFADGIAEALKYGVIGSRPLFEKVASGDFRQELDEVVETCVSMKRDVVEEDEFDTGKRQLLNLGHTFGHAIEQKSHFSLTHGHAVAIGLHLIARAAEAKGMAQPGTAEEIRQALVKNHLPVETAFSAAEIAEGTLRDKKRRGGAISFVFPREIGSCQIRKIPVEEVQALAETAMKKEGGPL</sequence>
<gene>
    <name evidence="17 20" type="primary">aroB</name>
    <name evidence="20" type="ORF">H9X83_00035</name>
</gene>
<dbReference type="Pfam" id="PF24621">
    <property type="entry name" value="DHQS_C"/>
    <property type="match status" value="1"/>
</dbReference>
<evidence type="ECO:0000256" key="7">
    <source>
        <dbReference type="ARBA" id="ARBA00017684"/>
    </source>
</evidence>
<evidence type="ECO:0000259" key="18">
    <source>
        <dbReference type="Pfam" id="PF01761"/>
    </source>
</evidence>
<feature type="binding site" evidence="17">
    <location>
        <begin position="129"/>
        <end position="130"/>
    </location>
    <ligand>
        <name>NAD(+)</name>
        <dbReference type="ChEBI" id="CHEBI:57540"/>
    </ligand>
</feature>
<keyword evidence="8 17" id="KW-0963">Cytoplasm</keyword>
<evidence type="ECO:0000256" key="6">
    <source>
        <dbReference type="ARBA" id="ARBA00013031"/>
    </source>
</evidence>
<evidence type="ECO:0000259" key="19">
    <source>
        <dbReference type="Pfam" id="PF24621"/>
    </source>
</evidence>
<keyword evidence="15 17" id="KW-0456">Lyase</keyword>
<comment type="pathway">
    <text evidence="4 17">Metabolic intermediate biosynthesis; chorismate biosynthesis; chorismate from D-erythrose 4-phosphate and phosphoenolpyruvate: step 2/7.</text>
</comment>
<dbReference type="CDD" id="cd08195">
    <property type="entry name" value="DHQS"/>
    <property type="match status" value="1"/>
</dbReference>
<evidence type="ECO:0000256" key="9">
    <source>
        <dbReference type="ARBA" id="ARBA00022605"/>
    </source>
</evidence>
<evidence type="ECO:0000256" key="12">
    <source>
        <dbReference type="ARBA" id="ARBA00022833"/>
    </source>
</evidence>
<feature type="binding site" evidence="17">
    <location>
        <begin position="105"/>
        <end position="109"/>
    </location>
    <ligand>
        <name>NAD(+)</name>
        <dbReference type="ChEBI" id="CHEBI:57540"/>
    </ligand>
</feature>
<evidence type="ECO:0000256" key="14">
    <source>
        <dbReference type="ARBA" id="ARBA00023141"/>
    </source>
</evidence>
<dbReference type="PANTHER" id="PTHR43622">
    <property type="entry name" value="3-DEHYDROQUINATE SYNTHASE"/>
    <property type="match status" value="1"/>
</dbReference>
<evidence type="ECO:0000256" key="11">
    <source>
        <dbReference type="ARBA" id="ARBA00022741"/>
    </source>
</evidence>
<name>A0ABS2G777_9FIRM</name>
<dbReference type="PIRSF" id="PIRSF001455">
    <property type="entry name" value="DHQ_synth"/>
    <property type="match status" value="1"/>
</dbReference>
<accession>A0ABS2G777</accession>
<comment type="cofactor">
    <cofactor evidence="17">
        <name>Co(2+)</name>
        <dbReference type="ChEBI" id="CHEBI:48828"/>
    </cofactor>
    <cofactor evidence="17">
        <name>Zn(2+)</name>
        <dbReference type="ChEBI" id="CHEBI:29105"/>
    </cofactor>
    <text evidence="17">Binds 1 divalent metal cation per subunit. Can use either Co(2+) or Zn(2+).</text>
</comment>
<feature type="domain" description="3-dehydroquinate synthase N-terminal" evidence="18">
    <location>
        <begin position="67"/>
        <end position="178"/>
    </location>
</feature>
<protein>
    <recommendedName>
        <fullName evidence="7 17">3-dehydroquinate synthase</fullName>
        <shortName evidence="17">DHQS</shortName>
        <ecNumber evidence="6 17">4.2.3.4</ecNumber>
    </recommendedName>
</protein>
<keyword evidence="11 17" id="KW-0547">Nucleotide-binding</keyword>
<feature type="binding site" evidence="17">
    <location>
        <position position="151"/>
    </location>
    <ligand>
        <name>NAD(+)</name>
        <dbReference type="ChEBI" id="CHEBI:57540"/>
    </ligand>
</feature>
<evidence type="ECO:0000256" key="8">
    <source>
        <dbReference type="ARBA" id="ARBA00022490"/>
    </source>
</evidence>
<evidence type="ECO:0000256" key="4">
    <source>
        <dbReference type="ARBA" id="ARBA00004661"/>
    </source>
</evidence>
<evidence type="ECO:0000256" key="15">
    <source>
        <dbReference type="ARBA" id="ARBA00023239"/>
    </source>
</evidence>
<evidence type="ECO:0000256" key="5">
    <source>
        <dbReference type="ARBA" id="ARBA00005412"/>
    </source>
</evidence>
<dbReference type="GO" id="GO:0003856">
    <property type="term" value="F:3-dehydroquinate synthase activity"/>
    <property type="evidence" value="ECO:0007669"/>
    <property type="project" value="UniProtKB-EC"/>
</dbReference>
<evidence type="ECO:0000256" key="17">
    <source>
        <dbReference type="HAMAP-Rule" id="MF_00110"/>
    </source>
</evidence>
<comment type="similarity">
    <text evidence="5 17">Belongs to the sugar phosphate cyclases superfamily. Dehydroquinate synthase family.</text>
</comment>
<evidence type="ECO:0000313" key="21">
    <source>
        <dbReference type="Proteomes" id="UP000729290"/>
    </source>
</evidence>
<dbReference type="Gene3D" id="1.20.1090.10">
    <property type="entry name" value="Dehydroquinate synthase-like - alpha domain"/>
    <property type="match status" value="1"/>
</dbReference>
<keyword evidence="16 17" id="KW-0170">Cobalt</keyword>
<comment type="cofactor">
    <cofactor evidence="2 17">
        <name>NAD(+)</name>
        <dbReference type="ChEBI" id="CHEBI:57540"/>
    </cofactor>
</comment>
<feature type="binding site" evidence="17">
    <location>
        <position position="184"/>
    </location>
    <ligand>
        <name>Zn(2+)</name>
        <dbReference type="ChEBI" id="CHEBI:29105"/>
    </ligand>
</feature>
<dbReference type="NCBIfam" id="TIGR01357">
    <property type="entry name" value="aroB"/>
    <property type="match status" value="1"/>
</dbReference>
<evidence type="ECO:0000313" key="20">
    <source>
        <dbReference type="EMBL" id="MBM6876550.1"/>
    </source>
</evidence>
<evidence type="ECO:0000256" key="3">
    <source>
        <dbReference type="ARBA" id="ARBA00004496"/>
    </source>
</evidence>
<evidence type="ECO:0000256" key="2">
    <source>
        <dbReference type="ARBA" id="ARBA00001911"/>
    </source>
</evidence>
<reference evidence="20 21" key="1">
    <citation type="journal article" date="2021" name="Sci. Rep.">
        <title>The distribution of antibiotic resistance genes in chicken gut microbiota commensals.</title>
        <authorList>
            <person name="Juricova H."/>
            <person name="Matiasovicova J."/>
            <person name="Kubasova T."/>
            <person name="Cejkova D."/>
            <person name="Rychlik I."/>
        </authorList>
    </citation>
    <scope>NUCLEOTIDE SEQUENCE [LARGE SCALE GENOMIC DNA]</scope>
    <source>
        <strain evidence="20 21">An431b</strain>
    </source>
</reference>
<keyword evidence="9 17" id="KW-0028">Amino-acid biosynthesis</keyword>
<feature type="binding site" evidence="17">
    <location>
        <position position="257"/>
    </location>
    <ligand>
        <name>Zn(2+)</name>
        <dbReference type="ChEBI" id="CHEBI:29105"/>
    </ligand>
</feature>
<dbReference type="EMBL" id="JACSNV010000001">
    <property type="protein sequence ID" value="MBM6876550.1"/>
    <property type="molecule type" value="Genomic_DNA"/>
</dbReference>
<keyword evidence="14 17" id="KW-0057">Aromatic amino acid biosynthesis</keyword>
<dbReference type="SUPFAM" id="SSF56796">
    <property type="entry name" value="Dehydroquinate synthase-like"/>
    <property type="match status" value="1"/>
</dbReference>
<evidence type="ECO:0000256" key="16">
    <source>
        <dbReference type="ARBA" id="ARBA00023285"/>
    </source>
</evidence>
<evidence type="ECO:0000256" key="10">
    <source>
        <dbReference type="ARBA" id="ARBA00022723"/>
    </source>
</evidence>
<comment type="caution">
    <text evidence="20">The sequence shown here is derived from an EMBL/GenBank/DDBJ whole genome shotgun (WGS) entry which is preliminary data.</text>
</comment>
<dbReference type="InterPro" id="IPR050071">
    <property type="entry name" value="Dehydroquinate_synthase"/>
</dbReference>
<dbReference type="InterPro" id="IPR030963">
    <property type="entry name" value="DHQ_synth_fam"/>
</dbReference>
<keyword evidence="21" id="KW-1185">Reference proteome</keyword>
<keyword evidence="13 17" id="KW-0520">NAD</keyword>
<dbReference type="HAMAP" id="MF_00110">
    <property type="entry name" value="DHQ_synthase"/>
    <property type="match status" value="1"/>
</dbReference>
<feature type="domain" description="3-dehydroquinate synthase C-terminal" evidence="19">
    <location>
        <begin position="181"/>
        <end position="315"/>
    </location>
</feature>
<comment type="function">
    <text evidence="17">Catalyzes the conversion of 3-deoxy-D-arabino-heptulosonate 7-phosphate (DAHP) to dehydroquinate (DHQ).</text>
</comment>
<keyword evidence="12 17" id="KW-0862">Zinc</keyword>
<dbReference type="InterPro" id="IPR016037">
    <property type="entry name" value="DHQ_synth_AroB"/>
</dbReference>
<evidence type="ECO:0000256" key="1">
    <source>
        <dbReference type="ARBA" id="ARBA00001393"/>
    </source>
</evidence>
<feature type="binding site" evidence="17">
    <location>
        <position position="142"/>
    </location>
    <ligand>
        <name>NAD(+)</name>
        <dbReference type="ChEBI" id="CHEBI:57540"/>
    </ligand>
</feature>
<dbReference type="Gene3D" id="3.40.50.1970">
    <property type="match status" value="1"/>
</dbReference>
<comment type="subcellular location">
    <subcellularLocation>
        <location evidence="3 17">Cytoplasm</location>
    </subcellularLocation>
</comment>
<comment type="caution">
    <text evidence="17">Lacks conserved residue(s) required for the propagation of feature annotation.</text>
</comment>
<dbReference type="EC" id="4.2.3.4" evidence="6 17"/>
<proteinExistence type="inferred from homology"/>
<dbReference type="Proteomes" id="UP000729290">
    <property type="component" value="Unassembled WGS sequence"/>
</dbReference>
<dbReference type="InterPro" id="IPR030960">
    <property type="entry name" value="DHQS/DOIS_N"/>
</dbReference>
<dbReference type="RefSeq" id="WP_205132533.1">
    <property type="nucleotide sequence ID" value="NZ_JACSNT010000001.1"/>
</dbReference>